<protein>
    <recommendedName>
        <fullName evidence="3">Ethanolamine utilization protein, EutP</fullName>
    </recommendedName>
</protein>
<proteinExistence type="predicted"/>
<dbReference type="GO" id="GO:0005524">
    <property type="term" value="F:ATP binding"/>
    <property type="evidence" value="ECO:0007669"/>
    <property type="project" value="InterPro"/>
</dbReference>
<dbReference type="GO" id="GO:0006576">
    <property type="term" value="P:biogenic amine metabolic process"/>
    <property type="evidence" value="ECO:0007669"/>
    <property type="project" value="InterPro"/>
</dbReference>
<dbReference type="InterPro" id="IPR027417">
    <property type="entry name" value="P-loop_NTPase"/>
</dbReference>
<evidence type="ECO:0008006" key="3">
    <source>
        <dbReference type="Google" id="ProtNLM"/>
    </source>
</evidence>
<evidence type="ECO:0000313" key="1">
    <source>
        <dbReference type="EMBL" id="NMF55152.1"/>
    </source>
</evidence>
<dbReference type="EMBL" id="JABBCP010000001">
    <property type="protein sequence ID" value="NMF55152.1"/>
    <property type="molecule type" value="Genomic_DNA"/>
</dbReference>
<keyword evidence="2" id="KW-1185">Reference proteome</keyword>
<gene>
    <name evidence="1" type="ORF">HF320_02225</name>
</gene>
<dbReference type="Gene3D" id="3.40.50.300">
    <property type="entry name" value="P-loop containing nucleotide triphosphate hydrolases"/>
    <property type="match status" value="1"/>
</dbReference>
<comment type="caution">
    <text evidence="1">The sequence shown here is derived from an EMBL/GenBank/DDBJ whole genome shotgun (WGS) entry which is preliminary data.</text>
</comment>
<dbReference type="CDD" id="cd00882">
    <property type="entry name" value="Ras_like_GTPase"/>
    <property type="match status" value="1"/>
</dbReference>
<sequence>MMGDRLMIIGLPGSGKSTISDLVEGEPSDHQHREDCLYRSRSFEVPGSYIENHWMHSIVIMLSQNQASGVLLLIDGASGETLYSSGFARAFNEPCLGVLTKCDLLSEEEREQGLARLVDAGVDMALCLSTTTGEGVNELLDWVRNVAPNE</sequence>
<name>A0A7X9UBK9_9ACTN</name>
<accession>A0A7X9UBK9</accession>
<dbReference type="SUPFAM" id="SSF52540">
    <property type="entry name" value="P-loop containing nucleoside triphosphate hydrolases"/>
    <property type="match status" value="1"/>
</dbReference>
<dbReference type="PANTHER" id="PTHR40453:SF1">
    <property type="entry name" value="PROTEIN YOEF"/>
    <property type="match status" value="1"/>
</dbReference>
<dbReference type="Pfam" id="PF10662">
    <property type="entry name" value="PduV-EutP"/>
    <property type="match status" value="1"/>
</dbReference>
<dbReference type="PANTHER" id="PTHR40453">
    <property type="entry name" value="PROTEIN YOEF"/>
    <property type="match status" value="1"/>
</dbReference>
<reference evidence="1 2" key="1">
    <citation type="submission" date="2020-04" db="EMBL/GenBank/DDBJ databases">
        <title>Collinsella sp. KGMB02528 nov., an anaerobic actinobacterium isolated from human feces.</title>
        <authorList>
            <person name="Han K.-I."/>
            <person name="Eom M.K."/>
            <person name="Kim J.-S."/>
            <person name="Lee K.C."/>
            <person name="Suh M.K."/>
            <person name="Park S.-H."/>
            <person name="Lee J.H."/>
            <person name="Kang S.W."/>
            <person name="Park J.-E."/>
            <person name="Oh B.S."/>
            <person name="Yu S.Y."/>
            <person name="Choi S.-H."/>
            <person name="Lee D.H."/>
            <person name="Yoon H."/>
            <person name="Kim B.-Y."/>
            <person name="Lee J.H."/>
            <person name="Lee J.-S."/>
        </authorList>
    </citation>
    <scope>NUCLEOTIDE SEQUENCE [LARGE SCALE GENOMIC DNA]</scope>
    <source>
        <strain evidence="1 2">KGMB02528</strain>
    </source>
</reference>
<dbReference type="Proteomes" id="UP000546970">
    <property type="component" value="Unassembled WGS sequence"/>
</dbReference>
<dbReference type="InterPro" id="IPR012381">
    <property type="entry name" value="EutP_PduV"/>
</dbReference>
<organism evidence="1 2">
    <name type="scientific">Collinsella acetigenes</name>
    <dbReference type="NCBI Taxonomy" id="2713419"/>
    <lineage>
        <taxon>Bacteria</taxon>
        <taxon>Bacillati</taxon>
        <taxon>Actinomycetota</taxon>
        <taxon>Coriobacteriia</taxon>
        <taxon>Coriobacteriales</taxon>
        <taxon>Coriobacteriaceae</taxon>
        <taxon>Collinsella</taxon>
    </lineage>
</organism>
<dbReference type="AlphaFoldDB" id="A0A7X9UBK9"/>
<evidence type="ECO:0000313" key="2">
    <source>
        <dbReference type="Proteomes" id="UP000546970"/>
    </source>
</evidence>